<evidence type="ECO:0000313" key="2">
    <source>
        <dbReference type="Proteomes" id="UP000334990"/>
    </source>
</evidence>
<accession>A0A5M3WBD5</accession>
<comment type="caution">
    <text evidence="1">The sequence shown here is derived from an EMBL/GenBank/DDBJ whole genome shotgun (WGS) entry which is preliminary data.</text>
</comment>
<gene>
    <name evidence="1" type="ORF">Acor_65410</name>
</gene>
<name>A0A5M3WBD5_9ACTN</name>
<dbReference type="RefSeq" id="WP_218034610.1">
    <property type="nucleotide sequence ID" value="NZ_BLAD01000082.1"/>
</dbReference>
<reference evidence="1 2" key="1">
    <citation type="submission" date="2019-10" db="EMBL/GenBank/DDBJ databases">
        <title>Whole genome shotgun sequence of Acrocarpospora corrugata NBRC 13972.</title>
        <authorList>
            <person name="Ichikawa N."/>
            <person name="Kimura A."/>
            <person name="Kitahashi Y."/>
            <person name="Komaki H."/>
            <person name="Oguchi A."/>
        </authorList>
    </citation>
    <scope>NUCLEOTIDE SEQUENCE [LARGE SCALE GENOMIC DNA]</scope>
    <source>
        <strain evidence="1 2">NBRC 13972</strain>
    </source>
</reference>
<dbReference type="AlphaFoldDB" id="A0A5M3WBD5"/>
<keyword evidence="2" id="KW-1185">Reference proteome</keyword>
<evidence type="ECO:0000313" key="1">
    <source>
        <dbReference type="EMBL" id="GES04473.1"/>
    </source>
</evidence>
<proteinExistence type="predicted"/>
<dbReference type="EMBL" id="BLAD01000082">
    <property type="protein sequence ID" value="GES04473.1"/>
    <property type="molecule type" value="Genomic_DNA"/>
</dbReference>
<organism evidence="1 2">
    <name type="scientific">Acrocarpospora corrugata</name>
    <dbReference type="NCBI Taxonomy" id="35763"/>
    <lineage>
        <taxon>Bacteria</taxon>
        <taxon>Bacillati</taxon>
        <taxon>Actinomycetota</taxon>
        <taxon>Actinomycetes</taxon>
        <taxon>Streptosporangiales</taxon>
        <taxon>Streptosporangiaceae</taxon>
        <taxon>Acrocarpospora</taxon>
    </lineage>
</organism>
<sequence length="269" mass="30647">MLLRLAYLAVTNTFAALRLLPMGDRDKDVEILALRHQITILERQLGVGARARFAPEDRAFLAALLTPPPRDVLRRLRLLIRPDTVMRCYAAADRGGAALALRRAQFERDRCLAIYQALQATASPDRRLELRVWALELLRHDARTARSGLTGWWPPSVLVDVLLWENSAEEAWQAAQEFGAVDQQWLRLARLRAETHPAEAIPVYERLAESEISLMKNDAYAEAADLAAQIIRLYDRLGQGADGHAYLERLRTVHKRKRNFMAELQRRGL</sequence>
<dbReference type="Proteomes" id="UP000334990">
    <property type="component" value="Unassembled WGS sequence"/>
</dbReference>
<protein>
    <submittedName>
        <fullName evidence="1">Uncharacterized protein</fullName>
    </submittedName>
</protein>